<protein>
    <submittedName>
        <fullName evidence="2">TPM domain-containing protein</fullName>
    </submittedName>
</protein>
<reference evidence="3" key="1">
    <citation type="journal article" date="2019" name="Int. J. Syst. Evol. Microbiol.">
        <title>The Global Catalogue of Microorganisms (GCM) 10K type strain sequencing project: providing services to taxonomists for standard genome sequencing and annotation.</title>
        <authorList>
            <consortium name="The Broad Institute Genomics Platform"/>
            <consortium name="The Broad Institute Genome Sequencing Center for Infectious Disease"/>
            <person name="Wu L."/>
            <person name="Ma J."/>
        </authorList>
    </citation>
    <scope>NUCLEOTIDE SEQUENCE [LARGE SCALE GENOMIC DNA]</scope>
    <source>
        <strain evidence="3">CCUG 60898</strain>
    </source>
</reference>
<keyword evidence="3" id="KW-1185">Reference proteome</keyword>
<dbReference type="PROSITE" id="PS51257">
    <property type="entry name" value="PROKAR_LIPOPROTEIN"/>
    <property type="match status" value="1"/>
</dbReference>
<dbReference type="InterPro" id="IPR007621">
    <property type="entry name" value="TPM_dom"/>
</dbReference>
<gene>
    <name evidence="2" type="ORF">ACFQ1G_08185</name>
</gene>
<sequence>MKIQKLIIGILILSLIACKDSKKSDGKIQPPAIEFDFSDMPENVEVKPDTYVNDLEKLFTKEQNEKLENYLTKLYSSTSKKIVVVTSPYSKELDKEWEIGTAFSNGGLWIVFSKSMKEVSIGADKKTDKIIPQEDREKVINEIIIPEFENGNFYKGIENGILELLKKWK</sequence>
<dbReference type="Pfam" id="PF04536">
    <property type="entry name" value="TPM_phosphatase"/>
    <property type="match status" value="1"/>
</dbReference>
<feature type="domain" description="TPM" evidence="1">
    <location>
        <begin position="52"/>
        <end position="164"/>
    </location>
</feature>
<dbReference type="PANTHER" id="PTHR30373:SF2">
    <property type="entry name" value="UPF0603 PROTEIN YGCG"/>
    <property type="match status" value="1"/>
</dbReference>
<dbReference type="EMBL" id="JBHTJP010000032">
    <property type="protein sequence ID" value="MFD0976765.1"/>
    <property type="molecule type" value="Genomic_DNA"/>
</dbReference>
<evidence type="ECO:0000313" key="3">
    <source>
        <dbReference type="Proteomes" id="UP001597100"/>
    </source>
</evidence>
<dbReference type="Gene3D" id="3.10.310.50">
    <property type="match status" value="1"/>
</dbReference>
<evidence type="ECO:0000313" key="2">
    <source>
        <dbReference type="EMBL" id="MFD0976765.1"/>
    </source>
</evidence>
<dbReference type="RefSeq" id="WP_380738388.1">
    <property type="nucleotide sequence ID" value="NZ_JBHTJP010000032.1"/>
</dbReference>
<accession>A0ABW3IG23</accession>
<proteinExistence type="predicted"/>
<name>A0ABW3IG23_9FLAO</name>
<dbReference type="Proteomes" id="UP001597100">
    <property type="component" value="Unassembled WGS sequence"/>
</dbReference>
<organism evidence="2 3">
    <name type="scientific">Salinimicrobium gaetbulicola</name>
    <dbReference type="NCBI Taxonomy" id="999702"/>
    <lineage>
        <taxon>Bacteria</taxon>
        <taxon>Pseudomonadati</taxon>
        <taxon>Bacteroidota</taxon>
        <taxon>Flavobacteriia</taxon>
        <taxon>Flavobacteriales</taxon>
        <taxon>Flavobacteriaceae</taxon>
        <taxon>Salinimicrobium</taxon>
    </lineage>
</organism>
<evidence type="ECO:0000259" key="1">
    <source>
        <dbReference type="Pfam" id="PF04536"/>
    </source>
</evidence>
<dbReference type="PANTHER" id="PTHR30373">
    <property type="entry name" value="UPF0603 PROTEIN YGCG"/>
    <property type="match status" value="1"/>
</dbReference>
<comment type="caution">
    <text evidence="2">The sequence shown here is derived from an EMBL/GenBank/DDBJ whole genome shotgun (WGS) entry which is preliminary data.</text>
</comment>